<evidence type="ECO:0000256" key="9">
    <source>
        <dbReference type="ARBA" id="ARBA00023136"/>
    </source>
</evidence>
<feature type="transmembrane region" description="Helical" evidence="10">
    <location>
        <begin position="183"/>
        <end position="207"/>
    </location>
</feature>
<feature type="transmembrane region" description="Helical" evidence="10">
    <location>
        <begin position="20"/>
        <end position="38"/>
    </location>
</feature>
<dbReference type="InterPro" id="IPR022646">
    <property type="entry name" value="SecD/SecF_CS"/>
</dbReference>
<evidence type="ECO:0000256" key="8">
    <source>
        <dbReference type="ARBA" id="ARBA00023010"/>
    </source>
</evidence>
<dbReference type="NCBIfam" id="TIGR00916">
    <property type="entry name" value="2A0604s01"/>
    <property type="match status" value="1"/>
</dbReference>
<evidence type="ECO:0000259" key="11">
    <source>
        <dbReference type="Pfam" id="PF02355"/>
    </source>
</evidence>
<keyword evidence="8" id="KW-0811">Translocation</keyword>
<dbReference type="Gene3D" id="1.20.1640.10">
    <property type="entry name" value="Multidrug efflux transporter AcrB transmembrane domain"/>
    <property type="match status" value="1"/>
</dbReference>
<keyword evidence="4" id="KW-1003">Cell membrane</keyword>
<dbReference type="Pfam" id="PF07549">
    <property type="entry name" value="Sec_GG"/>
    <property type="match status" value="1"/>
</dbReference>
<feature type="transmembrane region" description="Helical" evidence="10">
    <location>
        <begin position="234"/>
        <end position="252"/>
    </location>
</feature>
<evidence type="ECO:0000256" key="7">
    <source>
        <dbReference type="ARBA" id="ARBA00022989"/>
    </source>
</evidence>
<dbReference type="FunFam" id="1.20.1640.10:FF:000024">
    <property type="entry name" value="Multifunctional fusion protein"/>
    <property type="match status" value="1"/>
</dbReference>
<dbReference type="InterPro" id="IPR022645">
    <property type="entry name" value="SecD/SecF_bac"/>
</dbReference>
<gene>
    <name evidence="12" type="ORF">METZ01_LOCUS84146</name>
</gene>
<keyword evidence="9 10" id="KW-0472">Membrane</keyword>
<dbReference type="EMBL" id="UINC01007078">
    <property type="protein sequence ID" value="SVA31292.1"/>
    <property type="molecule type" value="Genomic_DNA"/>
</dbReference>
<dbReference type="AlphaFoldDB" id="A0A381USY6"/>
<keyword evidence="7 10" id="KW-1133">Transmembrane helix</keyword>
<evidence type="ECO:0000256" key="6">
    <source>
        <dbReference type="ARBA" id="ARBA00022927"/>
    </source>
</evidence>
<dbReference type="PANTHER" id="PTHR30081">
    <property type="entry name" value="PROTEIN-EXPORT MEMBRANE PROTEIN SEC"/>
    <property type="match status" value="1"/>
</dbReference>
<evidence type="ECO:0000256" key="10">
    <source>
        <dbReference type="SAM" id="Phobius"/>
    </source>
</evidence>
<dbReference type="PRINTS" id="PR01755">
    <property type="entry name" value="SECFTRNLCASE"/>
</dbReference>
<protein>
    <recommendedName>
        <fullName evidence="2">Protein translocase subunit SecF</fullName>
    </recommendedName>
</protein>
<dbReference type="InterPro" id="IPR055344">
    <property type="entry name" value="SecD_SecF_C_bact"/>
</dbReference>
<keyword evidence="3" id="KW-0813">Transport</keyword>
<evidence type="ECO:0000256" key="2">
    <source>
        <dbReference type="ARBA" id="ARBA00015792"/>
    </source>
</evidence>
<sequence>MRFLSKTNIDFISKQKLTGLLSIVLIIAGIASLIMKGGPLLSIDFTGGTVAQIKFEKPVELGQLRNTLSDYGFKGAEIVEFGSPDEVLIKTQFTGSSSEISEKLTLALGKTFILRRVESVGPKIGKELQSDALKAIGLALLLILIYITFRFDRYYALGSVMALIHDVLITLGVFSLLDYEINLSIIAAFLTIVGYSLNDTIVVFDRIRENIPKFMKKTLNDVVNISLNETLNRTVITSLTTMMVVVILFIWGGKVINLFAFALIVGIFIGTYSSLFVASPVMAYFEKRSAGPYRK</sequence>
<name>A0A381USY6_9ZZZZ</name>
<dbReference type="InterPro" id="IPR022813">
    <property type="entry name" value="SecD/SecF_arch_bac"/>
</dbReference>
<dbReference type="GO" id="GO:0006886">
    <property type="term" value="P:intracellular protein transport"/>
    <property type="evidence" value="ECO:0007669"/>
    <property type="project" value="InterPro"/>
</dbReference>
<dbReference type="PANTHER" id="PTHR30081:SF8">
    <property type="entry name" value="PROTEIN TRANSLOCASE SUBUNIT SECF"/>
    <property type="match status" value="1"/>
</dbReference>
<dbReference type="SUPFAM" id="SSF82866">
    <property type="entry name" value="Multidrug efflux transporter AcrB transmembrane domain"/>
    <property type="match status" value="1"/>
</dbReference>
<keyword evidence="5 10" id="KW-0812">Transmembrane</keyword>
<feature type="transmembrane region" description="Helical" evidence="10">
    <location>
        <begin position="156"/>
        <end position="177"/>
    </location>
</feature>
<evidence type="ECO:0000313" key="12">
    <source>
        <dbReference type="EMBL" id="SVA31292.1"/>
    </source>
</evidence>
<comment type="subcellular location">
    <subcellularLocation>
        <location evidence="1">Cell membrane</location>
        <topology evidence="1">Multi-pass membrane protein</topology>
    </subcellularLocation>
</comment>
<dbReference type="GO" id="GO:0015450">
    <property type="term" value="F:protein-transporting ATPase activity"/>
    <property type="evidence" value="ECO:0007669"/>
    <property type="project" value="InterPro"/>
</dbReference>
<keyword evidence="6" id="KW-0653">Protein transport</keyword>
<dbReference type="InterPro" id="IPR005665">
    <property type="entry name" value="SecF_bac"/>
</dbReference>
<dbReference type="HAMAP" id="MF_01464_B">
    <property type="entry name" value="SecF_B"/>
    <property type="match status" value="1"/>
</dbReference>
<reference evidence="12" key="1">
    <citation type="submission" date="2018-05" db="EMBL/GenBank/DDBJ databases">
        <authorList>
            <person name="Lanie J.A."/>
            <person name="Ng W.-L."/>
            <person name="Kazmierczak K.M."/>
            <person name="Andrzejewski T.M."/>
            <person name="Davidsen T.M."/>
            <person name="Wayne K.J."/>
            <person name="Tettelin H."/>
            <person name="Glass J.I."/>
            <person name="Rusch D."/>
            <person name="Podicherti R."/>
            <person name="Tsui H.-C.T."/>
            <person name="Winkler M.E."/>
        </authorList>
    </citation>
    <scope>NUCLEOTIDE SEQUENCE</scope>
</reference>
<dbReference type="InterPro" id="IPR048634">
    <property type="entry name" value="SecD_SecF_C"/>
</dbReference>
<evidence type="ECO:0000256" key="1">
    <source>
        <dbReference type="ARBA" id="ARBA00004651"/>
    </source>
</evidence>
<evidence type="ECO:0000256" key="5">
    <source>
        <dbReference type="ARBA" id="ARBA00022692"/>
    </source>
</evidence>
<proteinExistence type="inferred from homology"/>
<dbReference type="GO" id="GO:0005886">
    <property type="term" value="C:plasma membrane"/>
    <property type="evidence" value="ECO:0007669"/>
    <property type="project" value="UniProtKB-SubCell"/>
</dbReference>
<organism evidence="12">
    <name type="scientific">marine metagenome</name>
    <dbReference type="NCBI Taxonomy" id="408172"/>
    <lineage>
        <taxon>unclassified sequences</taxon>
        <taxon>metagenomes</taxon>
        <taxon>ecological metagenomes</taxon>
    </lineage>
</organism>
<dbReference type="Pfam" id="PF02355">
    <property type="entry name" value="SecD_SecF_C"/>
    <property type="match status" value="1"/>
</dbReference>
<feature type="transmembrane region" description="Helical" evidence="10">
    <location>
        <begin position="258"/>
        <end position="285"/>
    </location>
</feature>
<feature type="transmembrane region" description="Helical" evidence="10">
    <location>
        <begin position="132"/>
        <end position="149"/>
    </location>
</feature>
<evidence type="ECO:0000256" key="3">
    <source>
        <dbReference type="ARBA" id="ARBA00022448"/>
    </source>
</evidence>
<dbReference type="NCBIfam" id="TIGR00966">
    <property type="entry name" value="transloc_SecF"/>
    <property type="match status" value="1"/>
</dbReference>
<evidence type="ECO:0000256" key="4">
    <source>
        <dbReference type="ARBA" id="ARBA00022475"/>
    </source>
</evidence>
<feature type="domain" description="Protein export membrane protein SecD/SecF C-terminal" evidence="11">
    <location>
        <begin position="107"/>
        <end position="287"/>
    </location>
</feature>
<accession>A0A381USY6</accession>